<evidence type="ECO:0000313" key="11">
    <source>
        <dbReference type="Proteomes" id="UP000194218"/>
    </source>
</evidence>
<accession>A0A1W7D186</accession>
<feature type="domain" description="Carrier" evidence="9">
    <location>
        <begin position="454"/>
        <end position="534"/>
    </location>
</feature>
<keyword evidence="4" id="KW-0808">Transferase</keyword>
<dbReference type="EC" id="2.3.1.39" evidence="1"/>
<evidence type="ECO:0000256" key="5">
    <source>
        <dbReference type="ARBA" id="ARBA00023194"/>
    </source>
</evidence>
<evidence type="ECO:0000256" key="8">
    <source>
        <dbReference type="SAM" id="MobiDB-lite"/>
    </source>
</evidence>
<dbReference type="Pfam" id="PF00550">
    <property type="entry name" value="PP-binding"/>
    <property type="match status" value="1"/>
</dbReference>
<dbReference type="SUPFAM" id="SSF55048">
    <property type="entry name" value="Probable ACP-binding domain of malonyl-CoA ACP transacylase"/>
    <property type="match status" value="1"/>
</dbReference>
<sequence>MPRGRPPAAPRTAARPRTTAMARHGADPSHPFFRTEVRSMDTSRSTGARSAVLFPGQGGFDGAALRRAAARHPRVGAVFSRLDGVTEELFSRRISDLVLGARETELKDLLDSDPWASQIAIYGAGLAAFEILRERGLRPDVLAGHSLGEITALVAAGAFSPEDGARIVASRVSVIQRHGGVAGRMVALTTGAGRTRQILDLLGDPGLAVATENHDEQTVVSGPADGLDKVVAIARQLGVGAAEIDTPFPFHNPALSPAVPEFAERVRALEQRPLALPVYSPILQRHYEPGSSLADLLAAHFTMPVRFAAAVRRLREDGVTTFVEAGGRPALAKLVRRVLPDGDVRSLPTLALDGQGELALDRTLDALREAGLAAGGTGGSLGELLAPAAPAEVFTAYWAERGPALLAQIRDEVAAFADRQAPPVAAQAPAPVPAAPAAPAPVAEEQGTAGAVPQDRELLFAELRALYADTLEYPEEVFEGDVQLEAELGVDSVKQVELLSRVSQRYGLPPRDPAFRVSVYDTMGKITDFVWEHLNGQSTPQPIPAAG</sequence>
<evidence type="ECO:0000259" key="9">
    <source>
        <dbReference type="PROSITE" id="PS50075"/>
    </source>
</evidence>
<proteinExistence type="predicted"/>
<evidence type="ECO:0000256" key="2">
    <source>
        <dbReference type="ARBA" id="ARBA00022450"/>
    </source>
</evidence>
<evidence type="ECO:0000256" key="7">
    <source>
        <dbReference type="ARBA" id="ARBA00048462"/>
    </source>
</evidence>
<keyword evidence="5" id="KW-0045">Antibiotic biosynthesis</keyword>
<dbReference type="Gene3D" id="3.40.366.10">
    <property type="entry name" value="Malonyl-Coenzyme A Acyl Carrier Protein, domain 2"/>
    <property type="match status" value="1"/>
</dbReference>
<evidence type="ECO:0000256" key="6">
    <source>
        <dbReference type="ARBA" id="ARBA00023315"/>
    </source>
</evidence>
<comment type="catalytic activity">
    <reaction evidence="7">
        <text>holo-[ACP] + malonyl-CoA = malonyl-[ACP] + CoA</text>
        <dbReference type="Rhea" id="RHEA:41792"/>
        <dbReference type="Rhea" id="RHEA-COMP:9623"/>
        <dbReference type="Rhea" id="RHEA-COMP:9685"/>
        <dbReference type="ChEBI" id="CHEBI:57287"/>
        <dbReference type="ChEBI" id="CHEBI:57384"/>
        <dbReference type="ChEBI" id="CHEBI:64479"/>
        <dbReference type="ChEBI" id="CHEBI:78449"/>
        <dbReference type="EC" id="2.3.1.39"/>
    </reaction>
</comment>
<dbReference type="InterPro" id="IPR006162">
    <property type="entry name" value="Ppantetheine_attach_site"/>
</dbReference>
<dbReference type="GO" id="GO:0005829">
    <property type="term" value="C:cytosol"/>
    <property type="evidence" value="ECO:0007669"/>
    <property type="project" value="TreeGrafter"/>
</dbReference>
<dbReference type="InterPro" id="IPR036736">
    <property type="entry name" value="ACP-like_sf"/>
</dbReference>
<keyword evidence="6" id="KW-0012">Acyltransferase</keyword>
<evidence type="ECO:0000313" key="10">
    <source>
        <dbReference type="EMBL" id="ARQ70784.1"/>
    </source>
</evidence>
<dbReference type="SUPFAM" id="SSF47336">
    <property type="entry name" value="ACP-like"/>
    <property type="match status" value="1"/>
</dbReference>
<evidence type="ECO:0000256" key="4">
    <source>
        <dbReference type="ARBA" id="ARBA00022679"/>
    </source>
</evidence>
<dbReference type="Gene3D" id="1.10.1200.10">
    <property type="entry name" value="ACP-like"/>
    <property type="match status" value="1"/>
</dbReference>
<dbReference type="Proteomes" id="UP000194218">
    <property type="component" value="Chromosome"/>
</dbReference>
<dbReference type="PROSITE" id="PS00012">
    <property type="entry name" value="PHOSPHOPANTETHEINE"/>
    <property type="match status" value="1"/>
</dbReference>
<feature type="region of interest" description="Disordered" evidence="8">
    <location>
        <begin position="1"/>
        <end position="31"/>
    </location>
</feature>
<dbReference type="GO" id="GO:0017000">
    <property type="term" value="P:antibiotic biosynthetic process"/>
    <property type="evidence" value="ECO:0007669"/>
    <property type="project" value="UniProtKB-KW"/>
</dbReference>
<dbReference type="AlphaFoldDB" id="A0A1W7D186"/>
<dbReference type="KEGG" id="smao:CAG99_19805"/>
<dbReference type="InterPro" id="IPR001227">
    <property type="entry name" value="Ac_transferase_dom_sf"/>
</dbReference>
<feature type="compositionally biased region" description="Low complexity" evidence="8">
    <location>
        <begin position="10"/>
        <end position="23"/>
    </location>
</feature>
<dbReference type="SMART" id="SM00827">
    <property type="entry name" value="PKS_AT"/>
    <property type="match status" value="1"/>
</dbReference>
<organism evidence="10 11">
    <name type="scientific">Streptomyces marincola</name>
    <dbReference type="NCBI Taxonomy" id="2878388"/>
    <lineage>
        <taxon>Bacteria</taxon>
        <taxon>Bacillati</taxon>
        <taxon>Actinomycetota</taxon>
        <taxon>Actinomycetes</taxon>
        <taxon>Kitasatosporales</taxon>
        <taxon>Streptomycetaceae</taxon>
        <taxon>Streptomyces</taxon>
    </lineage>
</organism>
<name>A0A1W7D186_9ACTN</name>
<dbReference type="PROSITE" id="PS50075">
    <property type="entry name" value="CARRIER"/>
    <property type="match status" value="1"/>
</dbReference>
<reference evidence="10 11" key="1">
    <citation type="submission" date="2017-05" db="EMBL/GenBank/DDBJ databases">
        <title>Complete genome sequence of Streptomyces sp. SCSIO 03032 revealed the diverse biosynthetic pathways for its bioactive secondary metabolites.</title>
        <authorList>
            <person name="Ma L."/>
            <person name="Zhu Y."/>
            <person name="Zhang W."/>
            <person name="Zhang G."/>
            <person name="Tian X."/>
            <person name="Zhang S."/>
            <person name="Zhang C."/>
        </authorList>
    </citation>
    <scope>NUCLEOTIDE SEQUENCE [LARGE SCALE GENOMIC DNA]</scope>
    <source>
        <strain evidence="10 11">SCSIO 03032</strain>
    </source>
</reference>
<evidence type="ECO:0000256" key="1">
    <source>
        <dbReference type="ARBA" id="ARBA00013258"/>
    </source>
</evidence>
<dbReference type="Pfam" id="PF00698">
    <property type="entry name" value="Acyl_transf_1"/>
    <property type="match status" value="1"/>
</dbReference>
<dbReference type="GO" id="GO:0006633">
    <property type="term" value="P:fatty acid biosynthetic process"/>
    <property type="evidence" value="ECO:0007669"/>
    <property type="project" value="TreeGrafter"/>
</dbReference>
<dbReference type="InterPro" id="IPR014043">
    <property type="entry name" value="Acyl_transferase_dom"/>
</dbReference>
<dbReference type="InterPro" id="IPR016035">
    <property type="entry name" value="Acyl_Trfase/lysoPLipase"/>
</dbReference>
<dbReference type="PANTHER" id="PTHR42681">
    <property type="entry name" value="MALONYL-COA-ACYL CARRIER PROTEIN TRANSACYLASE, MITOCHONDRIAL"/>
    <property type="match status" value="1"/>
</dbReference>
<dbReference type="InterPro" id="IPR016036">
    <property type="entry name" value="Malonyl_transacylase_ACP-bd"/>
</dbReference>
<gene>
    <name evidence="10" type="ORF">CAG99_19805</name>
</gene>
<protein>
    <recommendedName>
        <fullName evidence="1">[acyl-carrier-protein] S-malonyltransferase</fullName>
        <ecNumber evidence="1">2.3.1.39</ecNumber>
    </recommendedName>
</protein>
<dbReference type="EMBL" id="CP021121">
    <property type="protein sequence ID" value="ARQ70784.1"/>
    <property type="molecule type" value="Genomic_DNA"/>
</dbReference>
<keyword evidence="11" id="KW-1185">Reference proteome</keyword>
<evidence type="ECO:0000256" key="3">
    <source>
        <dbReference type="ARBA" id="ARBA00022553"/>
    </source>
</evidence>
<keyword evidence="2" id="KW-0596">Phosphopantetheine</keyword>
<dbReference type="SUPFAM" id="SSF52151">
    <property type="entry name" value="FabD/lysophospholipase-like"/>
    <property type="match status" value="1"/>
</dbReference>
<dbReference type="PANTHER" id="PTHR42681:SF1">
    <property type="entry name" value="MALONYL-COA-ACYL CARRIER PROTEIN TRANSACYLASE, MITOCHONDRIAL"/>
    <property type="match status" value="1"/>
</dbReference>
<dbReference type="InterPro" id="IPR050858">
    <property type="entry name" value="Mal-CoA-ACP_Trans/PKS_FabD"/>
</dbReference>
<dbReference type="GO" id="GO:0004314">
    <property type="term" value="F:[acyl-carrier-protein] S-malonyltransferase activity"/>
    <property type="evidence" value="ECO:0007669"/>
    <property type="project" value="UniProtKB-EC"/>
</dbReference>
<dbReference type="InterPro" id="IPR009081">
    <property type="entry name" value="PP-bd_ACP"/>
</dbReference>
<keyword evidence="3" id="KW-0597">Phosphoprotein</keyword>